<evidence type="ECO:0000259" key="1">
    <source>
        <dbReference type="PROSITE" id="PS50222"/>
    </source>
</evidence>
<reference evidence="2" key="1">
    <citation type="submission" date="2014-12" db="EMBL/GenBank/DDBJ databases">
        <title>Insight into the proteome of Arion vulgaris.</title>
        <authorList>
            <person name="Aradska J."/>
            <person name="Bulat T."/>
            <person name="Smidak R."/>
            <person name="Sarate P."/>
            <person name="Gangsoo J."/>
            <person name="Sialana F."/>
            <person name="Bilban M."/>
            <person name="Lubec G."/>
        </authorList>
    </citation>
    <scope>NUCLEOTIDE SEQUENCE</scope>
    <source>
        <tissue evidence="2">Skin</tissue>
    </source>
</reference>
<proteinExistence type="predicted"/>
<gene>
    <name evidence="2" type="primary">ORF35994</name>
</gene>
<dbReference type="InterPro" id="IPR039879">
    <property type="entry name" value="EFC10"/>
</dbReference>
<feature type="non-terminal residue" evidence="2">
    <location>
        <position position="1"/>
    </location>
</feature>
<evidence type="ECO:0000313" key="2">
    <source>
        <dbReference type="EMBL" id="CEK59339.1"/>
    </source>
</evidence>
<dbReference type="Gene3D" id="1.20.890.10">
    <property type="entry name" value="cAMP-dependent protein kinase regulatory subunit, dimerization-anchoring domain"/>
    <property type="match status" value="1"/>
</dbReference>
<feature type="domain" description="EF-hand" evidence="1">
    <location>
        <begin position="74"/>
        <end position="109"/>
    </location>
</feature>
<dbReference type="PANTHER" id="PTHR21847:SF1">
    <property type="entry name" value="EF-HAND CALCIUM-BINDING DOMAIN-CONTAINING PROTEIN 10"/>
    <property type="match status" value="1"/>
</dbReference>
<name>A0A0B6YSV7_9EUPU</name>
<organism evidence="2">
    <name type="scientific">Arion vulgaris</name>
    <dbReference type="NCBI Taxonomy" id="1028688"/>
    <lineage>
        <taxon>Eukaryota</taxon>
        <taxon>Metazoa</taxon>
        <taxon>Spiralia</taxon>
        <taxon>Lophotrochozoa</taxon>
        <taxon>Mollusca</taxon>
        <taxon>Gastropoda</taxon>
        <taxon>Heterobranchia</taxon>
        <taxon>Euthyneura</taxon>
        <taxon>Panpulmonata</taxon>
        <taxon>Eupulmonata</taxon>
        <taxon>Stylommatophora</taxon>
        <taxon>Helicina</taxon>
        <taxon>Arionoidea</taxon>
        <taxon>Arionidae</taxon>
        <taxon>Arion</taxon>
    </lineage>
</organism>
<dbReference type="Pfam" id="PF24548">
    <property type="entry name" value="EF_EFCAB10_C"/>
    <property type="match status" value="1"/>
</dbReference>
<protein>
    <recommendedName>
        <fullName evidence="1">EF-hand domain-containing protein</fullName>
    </recommendedName>
</protein>
<dbReference type="InterPro" id="IPR056587">
    <property type="entry name" value="EF_EFCAB10_C"/>
</dbReference>
<dbReference type="GO" id="GO:0005509">
    <property type="term" value="F:calcium ion binding"/>
    <property type="evidence" value="ECO:0007669"/>
    <property type="project" value="InterPro"/>
</dbReference>
<dbReference type="PANTHER" id="PTHR21847">
    <property type="entry name" value="EF-HAND CALCIUM-BINDING DOMAIN-CONTAINING PROTEIN 10"/>
    <property type="match status" value="1"/>
</dbReference>
<dbReference type="InterPro" id="IPR049760">
    <property type="entry name" value="DD_EFCAB10"/>
</dbReference>
<dbReference type="AlphaFoldDB" id="A0A0B6YSV7"/>
<sequence length="146" mass="16827">QLHNFKMSHFEVPIKLKSNDATEYLIKHRIQDLFNNLTAQLIYKRPDNPKAFLIETLEKLEKARTLNVNYPCLFDETNIRSVFGMLDPTGVGYISLKQYYEAMVTLGAIDFDANPYGADVDQVNLEIFIREAKRGLINSSATFYEL</sequence>
<dbReference type="PROSITE" id="PS50222">
    <property type="entry name" value="EF_HAND_2"/>
    <property type="match status" value="1"/>
</dbReference>
<dbReference type="CDD" id="cd22976">
    <property type="entry name" value="DD_EFCAB10"/>
    <property type="match status" value="1"/>
</dbReference>
<dbReference type="SUPFAM" id="SSF47391">
    <property type="entry name" value="Dimerization-anchoring domain of cAMP-dependent PK regulatory subunit"/>
    <property type="match status" value="1"/>
</dbReference>
<dbReference type="InterPro" id="IPR002048">
    <property type="entry name" value="EF_hand_dom"/>
</dbReference>
<dbReference type="EMBL" id="HACG01012474">
    <property type="protein sequence ID" value="CEK59339.1"/>
    <property type="molecule type" value="Transcribed_RNA"/>
</dbReference>
<accession>A0A0B6YSV7</accession>